<dbReference type="CDD" id="cd00130">
    <property type="entry name" value="PAS"/>
    <property type="match status" value="1"/>
</dbReference>
<evidence type="ECO:0000256" key="2">
    <source>
        <dbReference type="ARBA" id="ARBA00012438"/>
    </source>
</evidence>
<dbReference type="PROSITE" id="PS50109">
    <property type="entry name" value="HIS_KIN"/>
    <property type="match status" value="1"/>
</dbReference>
<dbReference type="CDD" id="cd00156">
    <property type="entry name" value="REC"/>
    <property type="match status" value="1"/>
</dbReference>
<dbReference type="InterPro" id="IPR003594">
    <property type="entry name" value="HATPase_dom"/>
</dbReference>
<dbReference type="Gene3D" id="3.40.50.2300">
    <property type="match status" value="2"/>
</dbReference>
<dbReference type="SUPFAM" id="SSF52172">
    <property type="entry name" value="CheY-like"/>
    <property type="match status" value="2"/>
</dbReference>
<keyword evidence="9" id="KW-1185">Reference proteome</keyword>
<dbReference type="Pfam" id="PF00072">
    <property type="entry name" value="Response_reg"/>
    <property type="match status" value="2"/>
</dbReference>
<proteinExistence type="predicted"/>
<name>A0ABT6BC21_9GAMM</name>
<dbReference type="PROSITE" id="PS50110">
    <property type="entry name" value="RESPONSE_REGULATORY"/>
    <property type="match status" value="2"/>
</dbReference>
<dbReference type="PANTHER" id="PTHR43065">
    <property type="entry name" value="SENSOR HISTIDINE KINASE"/>
    <property type="match status" value="1"/>
</dbReference>
<dbReference type="InterPro" id="IPR013656">
    <property type="entry name" value="PAS_4"/>
</dbReference>
<dbReference type="SUPFAM" id="SSF47384">
    <property type="entry name" value="Homodimeric domain of signal transducing histidine kinase"/>
    <property type="match status" value="1"/>
</dbReference>
<dbReference type="Pfam" id="PF00512">
    <property type="entry name" value="HisKA"/>
    <property type="match status" value="1"/>
</dbReference>
<comment type="catalytic activity">
    <reaction evidence="1">
        <text>ATP + protein L-histidine = ADP + protein N-phospho-L-histidine.</text>
        <dbReference type="EC" id="2.7.13.3"/>
    </reaction>
</comment>
<dbReference type="PROSITE" id="PS50113">
    <property type="entry name" value="PAC"/>
    <property type="match status" value="1"/>
</dbReference>
<dbReference type="SMART" id="SM00091">
    <property type="entry name" value="PAS"/>
    <property type="match status" value="2"/>
</dbReference>
<dbReference type="EC" id="2.7.13.3" evidence="2"/>
<dbReference type="Gene3D" id="3.30.565.10">
    <property type="entry name" value="Histidine kinase-like ATPase, C-terminal domain"/>
    <property type="match status" value="1"/>
</dbReference>
<feature type="modified residue" description="4-aspartylphosphate" evidence="4">
    <location>
        <position position="62"/>
    </location>
</feature>
<dbReference type="InterPro" id="IPR000700">
    <property type="entry name" value="PAS-assoc_C"/>
</dbReference>
<feature type="domain" description="PAC" evidence="7">
    <location>
        <begin position="217"/>
        <end position="270"/>
    </location>
</feature>
<dbReference type="InterPro" id="IPR003661">
    <property type="entry name" value="HisK_dim/P_dom"/>
</dbReference>
<evidence type="ECO:0000259" key="7">
    <source>
        <dbReference type="PROSITE" id="PS50113"/>
    </source>
</evidence>
<dbReference type="InterPro" id="IPR035965">
    <property type="entry name" value="PAS-like_dom_sf"/>
</dbReference>
<dbReference type="CDD" id="cd00082">
    <property type="entry name" value="HisKA"/>
    <property type="match status" value="1"/>
</dbReference>
<dbReference type="SMART" id="SM00448">
    <property type="entry name" value="REC"/>
    <property type="match status" value="2"/>
</dbReference>
<dbReference type="InterPro" id="IPR005467">
    <property type="entry name" value="His_kinase_dom"/>
</dbReference>
<accession>A0ABT6BC21</accession>
<dbReference type="Proteomes" id="UP001528850">
    <property type="component" value="Unassembled WGS sequence"/>
</dbReference>
<dbReference type="SMART" id="SM00387">
    <property type="entry name" value="HATPase_c"/>
    <property type="match status" value="1"/>
</dbReference>
<dbReference type="Pfam" id="PF08448">
    <property type="entry name" value="PAS_4"/>
    <property type="match status" value="2"/>
</dbReference>
<sequence length="806" mass="88206">MGELSVGDAIRVLLLEDSALDAELIELQLKAARLPFTMDRVWTLETFQAAIREHRHDVILSDHLLRGFDGNDALEVARTDAPEVPFIFVSGTLSDELAVESLKRGARDYVVKQRLPRLPDAILRALRENEERKKLAQVESDLQQSLARLEQLANALPALIAHFGLDHRYRFANDAHAHWFGIGPDALVGMPVSEVFGAATFEAIRADLARVIRGQRVVLEVALTTHQDGTVRYAQIDGVPEADASGEVVGYYMLARDITELKHAELSLRETNGSLEREVRARTDELEGSQSRLAAIFESSFQLQILLDPAGRILDANAASLNAILLGKDDVVGQRLADSPWFARVEWARATIRQAIADASQGRASKHEMELDLPTGMRFFDVSLRPLRDGAGTPDAIVVEAVETTARRQAEHALRQSQKIEAIGQLTGGIAHDFNNILTIIAGSAELAKMLVGTPGSTDRAVRALDNALKGVASAASLTHRLLAFARRQPLKTQAIDCNRQLLDMQDMLKRTLGELVQLRMMPSPALWSVEVDPAQLEASILNLAVNARDAMPSGGELVIETSNTHLSGADADRLPGLEPGDYVLVRVRDTGEGMSAETMSRVFEPFFTTKEVGRGTGLGLPMVYGFVKQSNGHVLLESTVGVGTSFTMFFPRSAQVVAAEEEGVRRSSGRNDRDATILVAEDNDDVRAYVVEVLRDLGYRVLEAHDGHAALRLLGRPDVEIDLLFSDVVMPGMAGWELAQRARQMKPELTVLFTSGYPRNIETNEKELRGTGILAKPFTRTELSDAVERSLDAAARSKEATRAGG</sequence>
<evidence type="ECO:0000256" key="1">
    <source>
        <dbReference type="ARBA" id="ARBA00000085"/>
    </source>
</evidence>
<dbReference type="InterPro" id="IPR000014">
    <property type="entry name" value="PAS"/>
</dbReference>
<dbReference type="NCBIfam" id="TIGR00229">
    <property type="entry name" value="sensory_box"/>
    <property type="match status" value="2"/>
</dbReference>
<dbReference type="InterPro" id="IPR036890">
    <property type="entry name" value="HATPase_C_sf"/>
</dbReference>
<feature type="domain" description="Response regulatory" evidence="6">
    <location>
        <begin position="11"/>
        <end position="127"/>
    </location>
</feature>
<organism evidence="8 9">
    <name type="scientific">Luteibacter sahnii</name>
    <dbReference type="NCBI Taxonomy" id="3021977"/>
    <lineage>
        <taxon>Bacteria</taxon>
        <taxon>Pseudomonadati</taxon>
        <taxon>Pseudomonadota</taxon>
        <taxon>Gammaproteobacteria</taxon>
        <taxon>Lysobacterales</taxon>
        <taxon>Rhodanobacteraceae</taxon>
        <taxon>Luteibacter</taxon>
    </lineage>
</organism>
<evidence type="ECO:0000313" key="8">
    <source>
        <dbReference type="EMBL" id="MDF4025684.1"/>
    </source>
</evidence>
<comment type="caution">
    <text evidence="8">The sequence shown here is derived from an EMBL/GenBank/DDBJ whole genome shotgun (WGS) entry which is preliminary data.</text>
</comment>
<dbReference type="SUPFAM" id="SSF55785">
    <property type="entry name" value="PYP-like sensor domain (PAS domain)"/>
    <property type="match status" value="2"/>
</dbReference>
<dbReference type="PRINTS" id="PR00344">
    <property type="entry name" value="BCTRLSENSOR"/>
</dbReference>
<evidence type="ECO:0000313" key="9">
    <source>
        <dbReference type="Proteomes" id="UP001528850"/>
    </source>
</evidence>
<feature type="domain" description="Histidine kinase" evidence="5">
    <location>
        <begin position="429"/>
        <end position="655"/>
    </location>
</feature>
<gene>
    <name evidence="8" type="ORF">P3W24_11975</name>
</gene>
<dbReference type="InterPro" id="IPR004358">
    <property type="entry name" value="Sig_transdc_His_kin-like_C"/>
</dbReference>
<dbReference type="SUPFAM" id="SSF55874">
    <property type="entry name" value="ATPase domain of HSP90 chaperone/DNA topoisomerase II/histidine kinase"/>
    <property type="match status" value="1"/>
</dbReference>
<feature type="domain" description="Response regulatory" evidence="6">
    <location>
        <begin position="677"/>
        <end position="792"/>
    </location>
</feature>
<evidence type="ECO:0000256" key="4">
    <source>
        <dbReference type="PROSITE-ProRule" id="PRU00169"/>
    </source>
</evidence>
<dbReference type="EMBL" id="JARJJS010000002">
    <property type="protein sequence ID" value="MDF4025684.1"/>
    <property type="molecule type" value="Genomic_DNA"/>
</dbReference>
<dbReference type="InterPro" id="IPR036097">
    <property type="entry name" value="HisK_dim/P_sf"/>
</dbReference>
<dbReference type="SMART" id="SM00388">
    <property type="entry name" value="HisKA"/>
    <property type="match status" value="1"/>
</dbReference>
<evidence type="ECO:0000259" key="6">
    <source>
        <dbReference type="PROSITE" id="PS50110"/>
    </source>
</evidence>
<evidence type="ECO:0000259" key="5">
    <source>
        <dbReference type="PROSITE" id="PS50109"/>
    </source>
</evidence>
<dbReference type="Gene3D" id="1.10.287.130">
    <property type="match status" value="1"/>
</dbReference>
<dbReference type="Pfam" id="PF02518">
    <property type="entry name" value="HATPase_c"/>
    <property type="match status" value="1"/>
</dbReference>
<dbReference type="InterPro" id="IPR011006">
    <property type="entry name" value="CheY-like_superfamily"/>
</dbReference>
<feature type="modified residue" description="4-aspartylphosphate" evidence="4">
    <location>
        <position position="728"/>
    </location>
</feature>
<keyword evidence="3 4" id="KW-0597">Phosphoprotein</keyword>
<evidence type="ECO:0000256" key="3">
    <source>
        <dbReference type="ARBA" id="ARBA00022553"/>
    </source>
</evidence>
<reference evidence="8 9" key="1">
    <citation type="journal article" date="2024" name="Curr. Microbiol.">
        <title>Luteibacter sahnii sp. nov., A Novel Yellow-Colored Xanthomonadin Pigment Producing Probiotic Bacterium from Healthy Rice Seed Microbiome.</title>
        <authorList>
            <person name="Jaiswal G."/>
            <person name="Rana R."/>
            <person name="Nayak P.K."/>
            <person name="Chouhan R."/>
            <person name="Gandhi S.G."/>
            <person name="Patel H.K."/>
            <person name="Patil P.B."/>
        </authorList>
    </citation>
    <scope>NUCLEOTIDE SEQUENCE [LARGE SCALE GENOMIC DNA]</scope>
    <source>
        <strain evidence="8 9">PPL201</strain>
    </source>
</reference>
<dbReference type="PANTHER" id="PTHR43065:SF49">
    <property type="entry name" value="HISTIDINE KINASE"/>
    <property type="match status" value="1"/>
</dbReference>
<dbReference type="InterPro" id="IPR001789">
    <property type="entry name" value="Sig_transdc_resp-reg_receiver"/>
</dbReference>
<protein>
    <recommendedName>
        <fullName evidence="2">histidine kinase</fullName>
        <ecNumber evidence="2">2.7.13.3</ecNumber>
    </recommendedName>
</protein>
<dbReference type="Gene3D" id="3.30.450.20">
    <property type="entry name" value="PAS domain"/>
    <property type="match status" value="2"/>
</dbReference>